<comment type="caution">
    <text evidence="4">The sequence shown here is derived from an EMBL/GenBank/DDBJ whole genome shotgun (WGS) entry which is preliminary data.</text>
</comment>
<dbReference type="FunFam" id="1.10.8.350:FF:000001">
    <property type="entry name" value="Lytic murein transglycosylase B"/>
    <property type="match status" value="1"/>
</dbReference>
<dbReference type="InterPro" id="IPR023346">
    <property type="entry name" value="Lysozyme-like_dom_sf"/>
</dbReference>
<evidence type="ECO:0000313" key="4">
    <source>
        <dbReference type="EMBL" id="MDQ1120113.1"/>
    </source>
</evidence>
<dbReference type="InterPro" id="IPR043426">
    <property type="entry name" value="MltB-like"/>
</dbReference>
<gene>
    <name evidence="4" type="ORF">QE383_002421</name>
</gene>
<dbReference type="EC" id="4.2.2.-" evidence="4"/>
<dbReference type="InterPro" id="IPR031304">
    <property type="entry name" value="SLT_2"/>
</dbReference>
<evidence type="ECO:0000256" key="2">
    <source>
        <dbReference type="SAM" id="MobiDB-lite"/>
    </source>
</evidence>
<dbReference type="SUPFAM" id="SSF53955">
    <property type="entry name" value="Lysozyme-like"/>
    <property type="match status" value="1"/>
</dbReference>
<protein>
    <submittedName>
        <fullName evidence="4">Membrane-bound lytic murein transglycosylase B</fullName>
        <ecNumber evidence="4">4.2.2.-</ecNumber>
    </submittedName>
</protein>
<sequence length="411" mass="44852">MNKIGQVTDATGFISRYRVLISAPMIRRALACLFTLGLVACATQPRPSTPPKQTAPQPRPTPAAPVQTGPAPAETSVERRADAAPVDLTPVPFEVARANFIRDTAARFGLDPAFIEATLARANWREDTIKLMSKPAERTIGWNEYRPRFITASRISAGQAFLAEHRAQLSRVEQRTGVPAEIIVAILGVETSYGGYTGKTPVIDALYTLAFRYPRSGNPDRAQYEARRELFFRDELAQLFALAKEQRLDLSTLTGSYAGAMGLGQFMPSSYRDFGVDGDGDGRIDLLTDLDDVFASVANYFVKKGGAYGWERGGPVAVQARLAPGAVEFNPDDWTPTWTLGELATRGYTPLAPVPAGETATPVTLSTSSGPQYWLGFRNYYAITRYNNSKMYAMAVWQLSEAIAGRPLPPA</sequence>
<dbReference type="AlphaFoldDB" id="A0AAW8GER0"/>
<dbReference type="Proteomes" id="UP001234354">
    <property type="component" value="Unassembled WGS sequence"/>
</dbReference>
<feature type="region of interest" description="Disordered" evidence="2">
    <location>
        <begin position="45"/>
        <end position="83"/>
    </location>
</feature>
<dbReference type="EMBL" id="JAUTBB010000001">
    <property type="protein sequence ID" value="MDQ1120113.1"/>
    <property type="molecule type" value="Genomic_DNA"/>
</dbReference>
<dbReference type="PANTHER" id="PTHR30163:SF9">
    <property type="entry name" value="MEMBRANE-BOUND LYTIC MUREIN TRANSGLYCOSYLASE B"/>
    <property type="match status" value="1"/>
</dbReference>
<dbReference type="GO" id="GO:0008933">
    <property type="term" value="F:peptidoglycan lytic transglycosylase activity"/>
    <property type="evidence" value="ECO:0007669"/>
    <property type="project" value="TreeGrafter"/>
</dbReference>
<feature type="domain" description="Transglycosylase SLT" evidence="3">
    <location>
        <begin position="95"/>
        <end position="401"/>
    </location>
</feature>
<evidence type="ECO:0000259" key="3">
    <source>
        <dbReference type="Pfam" id="PF13406"/>
    </source>
</evidence>
<dbReference type="InterPro" id="IPR011757">
    <property type="entry name" value="Lytic_transglycosylase_MltB"/>
</dbReference>
<dbReference type="Gene3D" id="1.10.8.350">
    <property type="entry name" value="Bacterial muramidase"/>
    <property type="match status" value="1"/>
</dbReference>
<organism evidence="4 5">
    <name type="scientific">Pseudoxanthomonas winnipegensis</name>
    <dbReference type="NCBI Taxonomy" id="2480810"/>
    <lineage>
        <taxon>Bacteria</taxon>
        <taxon>Pseudomonadati</taxon>
        <taxon>Pseudomonadota</taxon>
        <taxon>Gammaproteobacteria</taxon>
        <taxon>Lysobacterales</taxon>
        <taxon>Lysobacteraceae</taxon>
        <taxon>Pseudoxanthomonas</taxon>
    </lineage>
</organism>
<evidence type="ECO:0000313" key="5">
    <source>
        <dbReference type="Proteomes" id="UP001234354"/>
    </source>
</evidence>
<accession>A0AAW8GER0</accession>
<feature type="active site" evidence="1">
    <location>
        <position position="190"/>
    </location>
</feature>
<dbReference type="PANTHER" id="PTHR30163">
    <property type="entry name" value="MEMBRANE-BOUND LYTIC MUREIN TRANSGLYCOSYLASE B"/>
    <property type="match status" value="1"/>
</dbReference>
<reference evidence="4" key="1">
    <citation type="submission" date="2023-07" db="EMBL/GenBank/DDBJ databases">
        <title>Functional and genomic diversity of the sorghum phyllosphere microbiome.</title>
        <authorList>
            <person name="Shade A."/>
        </authorList>
    </citation>
    <scope>NUCLEOTIDE SEQUENCE</scope>
    <source>
        <strain evidence="4">SORGH_AS_0908</strain>
    </source>
</reference>
<evidence type="ECO:0000256" key="1">
    <source>
        <dbReference type="PIRSR" id="PIRSR611757-1"/>
    </source>
</evidence>
<dbReference type="Gene3D" id="1.10.530.10">
    <property type="match status" value="1"/>
</dbReference>
<dbReference type="Pfam" id="PF13406">
    <property type="entry name" value="SLT_2"/>
    <property type="match status" value="1"/>
</dbReference>
<dbReference type="GO" id="GO:0009253">
    <property type="term" value="P:peptidoglycan catabolic process"/>
    <property type="evidence" value="ECO:0007669"/>
    <property type="project" value="TreeGrafter"/>
</dbReference>
<dbReference type="NCBIfam" id="TIGR02282">
    <property type="entry name" value="MltB"/>
    <property type="match status" value="1"/>
</dbReference>
<proteinExistence type="predicted"/>
<name>A0AAW8GER0_9GAMM</name>
<keyword evidence="4" id="KW-0456">Lyase</keyword>